<dbReference type="PANTHER" id="PTHR43341:SF36">
    <property type="entry name" value="PROLINE-SPECIFIC PERMEASE"/>
    <property type="match status" value="1"/>
</dbReference>
<feature type="transmembrane region" description="Helical" evidence="7">
    <location>
        <begin position="321"/>
        <end position="340"/>
    </location>
</feature>
<evidence type="ECO:0000256" key="7">
    <source>
        <dbReference type="SAM" id="Phobius"/>
    </source>
</evidence>
<feature type="transmembrane region" description="Helical" evidence="7">
    <location>
        <begin position="437"/>
        <end position="462"/>
    </location>
</feature>
<organism evidence="9 10">
    <name type="scientific">Elsinoe australis</name>
    <dbReference type="NCBI Taxonomy" id="40998"/>
    <lineage>
        <taxon>Eukaryota</taxon>
        <taxon>Fungi</taxon>
        <taxon>Dikarya</taxon>
        <taxon>Ascomycota</taxon>
        <taxon>Pezizomycotina</taxon>
        <taxon>Dothideomycetes</taxon>
        <taxon>Dothideomycetidae</taxon>
        <taxon>Myriangiales</taxon>
        <taxon>Elsinoaceae</taxon>
        <taxon>Elsinoe</taxon>
    </lineage>
</organism>
<dbReference type="InterPro" id="IPR004841">
    <property type="entry name" value="AA-permease/SLC12A_dom"/>
</dbReference>
<dbReference type="Proteomes" id="UP000308133">
    <property type="component" value="Unassembled WGS sequence"/>
</dbReference>
<proteinExistence type="predicted"/>
<feature type="transmembrane region" description="Helical" evidence="7">
    <location>
        <begin position="269"/>
        <end position="290"/>
    </location>
</feature>
<evidence type="ECO:0000256" key="3">
    <source>
        <dbReference type="ARBA" id="ARBA00022692"/>
    </source>
</evidence>
<comment type="subcellular location">
    <subcellularLocation>
        <location evidence="1">Membrane</location>
        <topology evidence="1">Multi-pass membrane protein</topology>
    </subcellularLocation>
</comment>
<evidence type="ECO:0000313" key="10">
    <source>
        <dbReference type="Proteomes" id="UP000308133"/>
    </source>
</evidence>
<evidence type="ECO:0000259" key="8">
    <source>
        <dbReference type="Pfam" id="PF00324"/>
    </source>
</evidence>
<feature type="transmembrane region" description="Helical" evidence="7">
    <location>
        <begin position="174"/>
        <end position="197"/>
    </location>
</feature>
<accession>A0A4V6YAR8</accession>
<keyword evidence="4" id="KW-0029">Amino-acid transport</keyword>
<feature type="transmembrane region" description="Helical" evidence="7">
    <location>
        <begin position="147"/>
        <end position="168"/>
    </location>
</feature>
<feature type="transmembrane region" description="Helical" evidence="7">
    <location>
        <begin position="395"/>
        <end position="416"/>
    </location>
</feature>
<dbReference type="AlphaFoldDB" id="A0A4V6YAR8"/>
<dbReference type="PIRSF" id="PIRSF006060">
    <property type="entry name" value="AA_transporter"/>
    <property type="match status" value="1"/>
</dbReference>
<evidence type="ECO:0000256" key="4">
    <source>
        <dbReference type="ARBA" id="ARBA00022970"/>
    </source>
</evidence>
<sequence length="536" mass="58711">MTDKSNNAVDLEILPSVQEGQSKKYGSTHRGLKSRHIQLIALGGAIGTGLFVGSGATLATSGPAPLLMSYIIMSLLVWIVMMDLGEMTAYMPIKGLTVPYMVERFVDPSLGFATGWNYWFGFALLPGAEATAASVVIEYWNDTVPSAVWIAIVLAVLLFLNIAAVAIFGETEFWFASIKIIAIVGLIIMGLVLMLGGGPTHDRIGFRHWKNPGAFHAYLAPGNTGNFLAFWNALIKAGFAYIFSPELVTTTAGECEAPRRNIPKAARRFIYRILAFYVLGSFVIGALVPWNDPRLLGSSYTSASPFVIAIKNAGIEGLDHVINAVILTSAWSSGNAFVYAGSRMLYGLAKSGDAPRIFKTCNRFGVPYAAVIATWLIGSLAFLNVSGNGANVFNWLTSIITISGLINWIVILFTYTRFRKVTQVKGIRETLPFKSKFQPWGTWFVMVVMSLITITNGFGSFFPGKWNTANFITAYVSIPIFAVLYIGHKIKYRGPFCLKPGEVDVLSGLEEVEEITANDVKPIPKNVVQRIWFWIC</sequence>
<feature type="transmembrane region" description="Helical" evidence="7">
    <location>
        <begin position="361"/>
        <end position="383"/>
    </location>
</feature>
<feature type="transmembrane region" description="Helical" evidence="7">
    <location>
        <begin position="468"/>
        <end position="486"/>
    </location>
</feature>
<dbReference type="InterPro" id="IPR050524">
    <property type="entry name" value="APC_YAT"/>
</dbReference>
<dbReference type="EMBL" id="PTQR01000106">
    <property type="protein sequence ID" value="TKX19762.1"/>
    <property type="molecule type" value="Genomic_DNA"/>
</dbReference>
<keyword evidence="3 7" id="KW-0812">Transmembrane</keyword>
<reference evidence="9 10" key="1">
    <citation type="submission" date="2018-02" db="EMBL/GenBank/DDBJ databases">
        <title>Draft genome sequences of Elsinoe sp., causing black scab on jojoba.</title>
        <authorList>
            <person name="Stodart B."/>
            <person name="Jeffress S."/>
            <person name="Ash G."/>
            <person name="Arun Chinnappa K."/>
        </authorList>
    </citation>
    <scope>NUCLEOTIDE SEQUENCE [LARGE SCALE GENOMIC DNA]</scope>
    <source>
        <strain evidence="9 10">Hillstone_2</strain>
    </source>
</reference>
<keyword evidence="2" id="KW-0813">Transport</keyword>
<dbReference type="Pfam" id="PF00324">
    <property type="entry name" value="AA_permease"/>
    <property type="match status" value="1"/>
</dbReference>
<gene>
    <name evidence="9" type="ORF">C1H76_7960</name>
</gene>
<dbReference type="PROSITE" id="PS00218">
    <property type="entry name" value="AMINO_ACID_PERMEASE_1"/>
    <property type="match status" value="1"/>
</dbReference>
<feature type="domain" description="Amino acid permease/ SLC12A" evidence="8">
    <location>
        <begin position="36"/>
        <end position="493"/>
    </location>
</feature>
<dbReference type="GO" id="GO:0016020">
    <property type="term" value="C:membrane"/>
    <property type="evidence" value="ECO:0007669"/>
    <property type="project" value="UniProtKB-SubCell"/>
</dbReference>
<keyword evidence="6 7" id="KW-0472">Membrane</keyword>
<dbReference type="GO" id="GO:0015171">
    <property type="term" value="F:amino acid transmembrane transporter activity"/>
    <property type="evidence" value="ECO:0007669"/>
    <property type="project" value="TreeGrafter"/>
</dbReference>
<keyword evidence="5 7" id="KW-1133">Transmembrane helix</keyword>
<dbReference type="InterPro" id="IPR004840">
    <property type="entry name" value="Amino_acid_permease_CS"/>
</dbReference>
<evidence type="ECO:0000256" key="5">
    <source>
        <dbReference type="ARBA" id="ARBA00022989"/>
    </source>
</evidence>
<dbReference type="FunFam" id="1.20.1740.10:FF:000006">
    <property type="entry name" value="General amino acid permease"/>
    <property type="match status" value="1"/>
</dbReference>
<protein>
    <submittedName>
        <fullName evidence="9">Proline-specific permease</fullName>
    </submittedName>
</protein>
<feature type="transmembrane region" description="Helical" evidence="7">
    <location>
        <begin position="39"/>
        <end position="60"/>
    </location>
</feature>
<evidence type="ECO:0000256" key="1">
    <source>
        <dbReference type="ARBA" id="ARBA00004141"/>
    </source>
</evidence>
<dbReference type="PANTHER" id="PTHR43341">
    <property type="entry name" value="AMINO ACID PERMEASE"/>
    <property type="match status" value="1"/>
</dbReference>
<name>A0A4V6YAR8_9PEZI</name>
<dbReference type="Gene3D" id="1.20.1740.10">
    <property type="entry name" value="Amino acid/polyamine transporter I"/>
    <property type="match status" value="1"/>
</dbReference>
<evidence type="ECO:0000256" key="6">
    <source>
        <dbReference type="ARBA" id="ARBA00023136"/>
    </source>
</evidence>
<evidence type="ECO:0000313" key="9">
    <source>
        <dbReference type="EMBL" id="TKX19762.1"/>
    </source>
</evidence>
<comment type="caution">
    <text evidence="9">The sequence shown here is derived from an EMBL/GenBank/DDBJ whole genome shotgun (WGS) entry which is preliminary data.</text>
</comment>
<feature type="transmembrane region" description="Helical" evidence="7">
    <location>
        <begin position="66"/>
        <end position="84"/>
    </location>
</feature>
<evidence type="ECO:0000256" key="2">
    <source>
        <dbReference type="ARBA" id="ARBA00022448"/>
    </source>
</evidence>